<name>A0A7S1TDF0_9RHOD</name>
<evidence type="ECO:0000256" key="2">
    <source>
        <dbReference type="PROSITE-ProRule" id="PRU00708"/>
    </source>
</evidence>
<feature type="repeat" description="PPR" evidence="2">
    <location>
        <begin position="485"/>
        <end position="519"/>
    </location>
</feature>
<dbReference type="InterPro" id="IPR050667">
    <property type="entry name" value="PPR-containing_protein"/>
</dbReference>
<protein>
    <recommendedName>
        <fullName evidence="3">PROP1-like PPR domain-containing protein</fullName>
    </recommendedName>
</protein>
<dbReference type="EMBL" id="HBGH01009731">
    <property type="protein sequence ID" value="CAD9233340.1"/>
    <property type="molecule type" value="Transcribed_RNA"/>
</dbReference>
<dbReference type="InterPro" id="IPR002885">
    <property type="entry name" value="PPR_rpt"/>
</dbReference>
<dbReference type="Pfam" id="PF17177">
    <property type="entry name" value="PPR_long"/>
    <property type="match status" value="1"/>
</dbReference>
<dbReference type="Gene3D" id="1.25.40.10">
    <property type="entry name" value="Tetratricopeptide repeat domain"/>
    <property type="match status" value="4"/>
</dbReference>
<proteinExistence type="predicted"/>
<dbReference type="PROSITE" id="PS51375">
    <property type="entry name" value="PPR"/>
    <property type="match status" value="4"/>
</dbReference>
<organism evidence="4">
    <name type="scientific">Compsopogon caeruleus</name>
    <dbReference type="NCBI Taxonomy" id="31354"/>
    <lineage>
        <taxon>Eukaryota</taxon>
        <taxon>Rhodophyta</taxon>
        <taxon>Compsopogonophyceae</taxon>
        <taxon>Compsopogonales</taxon>
        <taxon>Compsopogonaceae</taxon>
        <taxon>Compsopogon</taxon>
    </lineage>
</organism>
<evidence type="ECO:0000313" key="4">
    <source>
        <dbReference type="EMBL" id="CAD9233340.1"/>
    </source>
</evidence>
<feature type="repeat" description="PPR" evidence="2">
    <location>
        <begin position="309"/>
        <end position="343"/>
    </location>
</feature>
<accession>A0A7S1TDF0</accession>
<dbReference type="Pfam" id="PF01535">
    <property type="entry name" value="PPR"/>
    <property type="match status" value="2"/>
</dbReference>
<gene>
    <name evidence="4" type="ORF">CCAE0312_LOCUS5426</name>
</gene>
<dbReference type="AlphaFoldDB" id="A0A7S1TDF0"/>
<dbReference type="InterPro" id="IPR033443">
    <property type="entry name" value="PROP1-like_PPR_dom"/>
</dbReference>
<feature type="domain" description="PROP1-like PPR" evidence="3">
    <location>
        <begin position="376"/>
        <end position="527"/>
    </location>
</feature>
<dbReference type="PANTHER" id="PTHR47939:SF5">
    <property type="entry name" value="PENTACOTRIPEPTIDE-REPEAT REGION OF PRORP DOMAIN-CONTAINING PROTEIN"/>
    <property type="match status" value="1"/>
</dbReference>
<evidence type="ECO:0000259" key="3">
    <source>
        <dbReference type="Pfam" id="PF17177"/>
    </source>
</evidence>
<reference evidence="4" key="1">
    <citation type="submission" date="2021-01" db="EMBL/GenBank/DDBJ databases">
        <authorList>
            <person name="Corre E."/>
            <person name="Pelletier E."/>
            <person name="Niang G."/>
            <person name="Scheremetjew M."/>
            <person name="Finn R."/>
            <person name="Kale V."/>
            <person name="Holt S."/>
            <person name="Cochrane G."/>
            <person name="Meng A."/>
            <person name="Brown T."/>
            <person name="Cohen L."/>
        </authorList>
    </citation>
    <scope>NUCLEOTIDE SEQUENCE</scope>
    <source>
        <strain evidence="4">SAG 36.94</strain>
    </source>
</reference>
<dbReference type="PANTHER" id="PTHR47939">
    <property type="entry name" value="MEMBRANE-ASSOCIATED SALT-INDUCIBLE PROTEIN-LIKE"/>
    <property type="match status" value="1"/>
</dbReference>
<evidence type="ECO:0000256" key="1">
    <source>
        <dbReference type="ARBA" id="ARBA00022737"/>
    </source>
</evidence>
<feature type="repeat" description="PPR" evidence="2">
    <location>
        <begin position="380"/>
        <end position="414"/>
    </location>
</feature>
<sequence>MTCGDCRGFIAFGSATMWCWYTTGEGSACGRLSPNSRPFNHTWSIGRQATVTADDSAAGVDEDVEAGTSIVSHGSEAGELDLAETVEFLISQGRGLRWTTRTMNGLLHAIAKVRDVELARKLFEHYPACGVVRDQATYSILIKLFGTCSAPQMAKLTFERMKDEDGLIPNDFCNSALLHALGRTGSIDETRQAFQEMLNRGSTGTAAVNTFLRILLDRNHLEEALRVWNGMVRRGFNSDNHTVSTILHACARQRRPKLAFKLLDDAQLRELPLNDVSVSALLDVFSKSSLPSCGEKIFDHLMEQKYVPSVTELNCLIDGYVRIGKMDDANRLFHRMGTIGVAPDRITFNTLLLGFSRAQDFEKAGKTLDAMTREYKIRPDQHTYNALISACTRGARMEIAFDLFKRMIRSKVEPSLMTFNLLIDVSSRAHNSSMVEKALNLLKDHGFQPNLYTYNILIASCGRLQDPDGAFRNFREMKASGITPDQVSYHTLLRVICLAGRFDQVDSLLREMDEAGVGVTCLALNTVLRGYARHGDLEGIRVVCRKLARSGFVKDEFTFGAIIEAFIRARQPRAAFNEFRNMHLRDLKLSEDLHAWLIESLFQHGFLDEALDVFALASPRIQRRLNARHYRILLDKVASLQ</sequence>
<keyword evidence="1" id="KW-0677">Repeat</keyword>
<dbReference type="Pfam" id="PF13041">
    <property type="entry name" value="PPR_2"/>
    <property type="match status" value="2"/>
</dbReference>
<dbReference type="NCBIfam" id="TIGR00756">
    <property type="entry name" value="PPR"/>
    <property type="match status" value="7"/>
</dbReference>
<dbReference type="InterPro" id="IPR011990">
    <property type="entry name" value="TPR-like_helical_dom_sf"/>
</dbReference>
<feature type="repeat" description="PPR" evidence="2">
    <location>
        <begin position="450"/>
        <end position="484"/>
    </location>
</feature>